<accession>A0A920CMA8</accession>
<dbReference type="InterPro" id="IPR036237">
    <property type="entry name" value="Xyl_isomerase-like_sf"/>
</dbReference>
<dbReference type="Gene3D" id="3.20.20.150">
    <property type="entry name" value="Divalent-metal-dependent TIM barrel enzymes"/>
    <property type="match status" value="1"/>
</dbReference>
<dbReference type="Proteomes" id="UP000682811">
    <property type="component" value="Unassembled WGS sequence"/>
</dbReference>
<reference evidence="1 2" key="1">
    <citation type="submission" date="2021-03" db="EMBL/GenBank/DDBJ databases">
        <title>Antimicrobial resistance genes in bacteria isolated from Japanese honey, and their potential for conferring macrolide and lincosamide resistance in the American foulbrood pathogen Paenibacillus larvae.</title>
        <authorList>
            <person name="Okamoto M."/>
            <person name="Kumagai M."/>
            <person name="Kanamori H."/>
            <person name="Takamatsu D."/>
        </authorList>
    </citation>
    <scope>NUCLEOTIDE SEQUENCE [LARGE SCALE GENOMIC DNA]</scope>
    <source>
        <strain evidence="1 2">J34TS1</strain>
    </source>
</reference>
<protein>
    <recommendedName>
        <fullName evidence="3">Sugar phosphate isomerase/epimerase</fullName>
    </recommendedName>
</protein>
<comment type="caution">
    <text evidence="1">The sequence shown here is derived from an EMBL/GenBank/DDBJ whole genome shotgun (WGS) entry which is preliminary data.</text>
</comment>
<name>A0A920CMA8_9BACL</name>
<keyword evidence="2" id="KW-1185">Reference proteome</keyword>
<evidence type="ECO:0000313" key="1">
    <source>
        <dbReference type="EMBL" id="GIO46061.1"/>
    </source>
</evidence>
<evidence type="ECO:0008006" key="3">
    <source>
        <dbReference type="Google" id="ProtNLM"/>
    </source>
</evidence>
<dbReference type="AlphaFoldDB" id="A0A920CMA8"/>
<dbReference type="SUPFAM" id="SSF51658">
    <property type="entry name" value="Xylose isomerase-like"/>
    <property type="match status" value="1"/>
</dbReference>
<organism evidence="1 2">
    <name type="scientific">Paenibacillus azoreducens</name>
    <dbReference type="NCBI Taxonomy" id="116718"/>
    <lineage>
        <taxon>Bacteria</taxon>
        <taxon>Bacillati</taxon>
        <taxon>Bacillota</taxon>
        <taxon>Bacilli</taxon>
        <taxon>Bacillales</taxon>
        <taxon>Paenibacillaceae</taxon>
        <taxon>Paenibacillus</taxon>
    </lineage>
</organism>
<evidence type="ECO:0000313" key="2">
    <source>
        <dbReference type="Proteomes" id="UP000682811"/>
    </source>
</evidence>
<sequence>MIGQYGSYDFRKFERDFRKGFYGIEACLLQSEEDIFALKMAAQEHDFQIGIHFPLRNRGLVIRDALFLASDENERNQAFQSALEELEAIYRLGLRPAYILFHYPKPVILDDCVDWSKWHFSSPREYVYESEYAFEEFTQRSEELFVWMTERSRQYGFVPVLEFDALNRYVYASDALEELLKKYDLIRLCLDTGRLFLQEKRDPSFRSVPVMRKYAKYAEVIHLWNLQFGEGFIKLRYPVLPEQRQEDGWAPIAEYLQIIKEENPNAKIQFEHRSELVDDEELERCYHWVSEFLAEDPY</sequence>
<dbReference type="EMBL" id="BORT01000002">
    <property type="protein sequence ID" value="GIO46061.1"/>
    <property type="molecule type" value="Genomic_DNA"/>
</dbReference>
<gene>
    <name evidence="1" type="ORF">J34TS1_08260</name>
</gene>
<proteinExistence type="predicted"/>